<evidence type="ECO:0000313" key="1">
    <source>
        <dbReference type="EMBL" id="CEP12359.1"/>
    </source>
</evidence>
<name>A0A0B7NBJ9_9FUNG</name>
<reference evidence="1 2" key="1">
    <citation type="submission" date="2014-09" db="EMBL/GenBank/DDBJ databases">
        <authorList>
            <person name="Ellenberger Sabrina"/>
        </authorList>
    </citation>
    <scope>NUCLEOTIDE SEQUENCE [LARGE SCALE GENOMIC DNA]</scope>
    <source>
        <strain evidence="1 2">CBS 412.66</strain>
    </source>
</reference>
<evidence type="ECO:0000313" key="2">
    <source>
        <dbReference type="Proteomes" id="UP000054107"/>
    </source>
</evidence>
<protein>
    <submittedName>
        <fullName evidence="1">Uncharacterized protein</fullName>
    </submittedName>
</protein>
<keyword evidence="2" id="KW-1185">Reference proteome</keyword>
<dbReference type="AlphaFoldDB" id="A0A0B7NBJ9"/>
<proteinExistence type="predicted"/>
<gene>
    <name evidence="1" type="primary">PARPA_06294.1 scaffold 21360</name>
</gene>
<dbReference type="Proteomes" id="UP000054107">
    <property type="component" value="Unassembled WGS sequence"/>
</dbReference>
<organism evidence="1 2">
    <name type="scientific">Parasitella parasitica</name>
    <dbReference type="NCBI Taxonomy" id="35722"/>
    <lineage>
        <taxon>Eukaryota</taxon>
        <taxon>Fungi</taxon>
        <taxon>Fungi incertae sedis</taxon>
        <taxon>Mucoromycota</taxon>
        <taxon>Mucoromycotina</taxon>
        <taxon>Mucoromycetes</taxon>
        <taxon>Mucorales</taxon>
        <taxon>Mucorineae</taxon>
        <taxon>Mucoraceae</taxon>
        <taxon>Parasitella</taxon>
    </lineage>
</organism>
<accession>A0A0B7NBJ9</accession>
<dbReference type="EMBL" id="LN727601">
    <property type="protein sequence ID" value="CEP12359.1"/>
    <property type="molecule type" value="Genomic_DNA"/>
</dbReference>
<sequence length="132" mass="14664">MPDPGWSPRWYLDFPLCCVLSPVSPSSNSINPASIHPKYLLSDICTWQPDLGIVDGVTRRENIPRVLARVDHAIRPSLNSLPATLVFPDPIASSIVLSYSKYYSMPHADVAESCLPDCSHWTISNSSRSSYF</sequence>